<dbReference type="Pfam" id="PF09594">
    <property type="entry name" value="GT87"/>
    <property type="match status" value="1"/>
</dbReference>
<evidence type="ECO:0000256" key="4">
    <source>
        <dbReference type="ARBA" id="ARBA00022692"/>
    </source>
</evidence>
<keyword evidence="5 8" id="KW-1133">Transmembrane helix</keyword>
<keyword evidence="3" id="KW-0808">Transferase</keyword>
<keyword evidence="4 8" id="KW-0812">Transmembrane</keyword>
<proteinExistence type="inferred from homology"/>
<sequence length="408" mass="46228">MILLALIIEGVLVGLYGPRGHEALNIPTVYHALRIKPTGIDSTRWMSLADAAFQAGNHRIYPTLFFVQHEKYLYPPSALFVMEFLQQAPSSTWKVVMTLSWLGCLSVGLFLWRAIRGNFTLTDTVAVLLLGVLFRPIGMALAEGQVQLLITALFGLSLLFWAHHRRLGSGASLSLTCVFKPQLSCFLLWGTLRRQWRFTVGFTAIITFVLAASVRHFGLQNHVDYVRVLSYLSHHGEAYYPNQSLNGVLNRLLHNGDASTWSFYSYPPYHPFIYVTGVLFSLVCIIAGIWIPLRYRWQATLADLLFFGCLAVMISPIAWPHHYGGDYFLFVYLMAKHERLFTGNKWLWLALSYIAMFERFPRLDRYLYGLPSLVGDYLFFGAILALTLLVVAESYSHTLPQASIGVQS</sequence>
<comment type="subcellular location">
    <subcellularLocation>
        <location evidence="1">Cell membrane</location>
        <topology evidence="1">Multi-pass membrane protein</topology>
    </subcellularLocation>
</comment>
<name>A0A7G8BI68_9BACT</name>
<feature type="transmembrane region" description="Helical" evidence="8">
    <location>
        <begin position="92"/>
        <end position="112"/>
    </location>
</feature>
<evidence type="ECO:0000256" key="1">
    <source>
        <dbReference type="ARBA" id="ARBA00004651"/>
    </source>
</evidence>
<evidence type="ECO:0000313" key="10">
    <source>
        <dbReference type="Proteomes" id="UP000515312"/>
    </source>
</evidence>
<dbReference type="InterPro" id="IPR018584">
    <property type="entry name" value="GT87"/>
</dbReference>
<dbReference type="AlphaFoldDB" id="A0A7G8BI68"/>
<protein>
    <submittedName>
        <fullName evidence="9">DUF2029 domain-containing protein</fullName>
    </submittedName>
</protein>
<dbReference type="GO" id="GO:0005886">
    <property type="term" value="C:plasma membrane"/>
    <property type="evidence" value="ECO:0007669"/>
    <property type="project" value="UniProtKB-SubCell"/>
</dbReference>
<gene>
    <name evidence="9" type="ORF">H7849_25170</name>
</gene>
<evidence type="ECO:0000256" key="7">
    <source>
        <dbReference type="ARBA" id="ARBA00024033"/>
    </source>
</evidence>
<keyword evidence="2" id="KW-1003">Cell membrane</keyword>
<organism evidence="9 10">
    <name type="scientific">Alloacidobacterium dinghuense</name>
    <dbReference type="NCBI Taxonomy" id="2763107"/>
    <lineage>
        <taxon>Bacteria</taxon>
        <taxon>Pseudomonadati</taxon>
        <taxon>Acidobacteriota</taxon>
        <taxon>Terriglobia</taxon>
        <taxon>Terriglobales</taxon>
        <taxon>Acidobacteriaceae</taxon>
        <taxon>Alloacidobacterium</taxon>
    </lineage>
</organism>
<feature type="transmembrane region" description="Helical" evidence="8">
    <location>
        <begin position="368"/>
        <end position="392"/>
    </location>
</feature>
<keyword evidence="6 8" id="KW-0472">Membrane</keyword>
<dbReference type="KEGG" id="adin:H7849_25170"/>
<evidence type="ECO:0000256" key="2">
    <source>
        <dbReference type="ARBA" id="ARBA00022475"/>
    </source>
</evidence>
<dbReference type="Proteomes" id="UP000515312">
    <property type="component" value="Chromosome"/>
</dbReference>
<evidence type="ECO:0000256" key="5">
    <source>
        <dbReference type="ARBA" id="ARBA00022989"/>
    </source>
</evidence>
<feature type="transmembrane region" description="Helical" evidence="8">
    <location>
        <begin position="272"/>
        <end position="293"/>
    </location>
</feature>
<keyword evidence="10" id="KW-1185">Reference proteome</keyword>
<feature type="transmembrane region" description="Helical" evidence="8">
    <location>
        <begin position="119"/>
        <end position="138"/>
    </location>
</feature>
<dbReference type="EMBL" id="CP060394">
    <property type="protein sequence ID" value="QNI32238.1"/>
    <property type="molecule type" value="Genomic_DNA"/>
</dbReference>
<feature type="transmembrane region" description="Helical" evidence="8">
    <location>
        <begin position="300"/>
        <end position="319"/>
    </location>
</feature>
<evidence type="ECO:0000256" key="8">
    <source>
        <dbReference type="SAM" id="Phobius"/>
    </source>
</evidence>
<evidence type="ECO:0000313" key="9">
    <source>
        <dbReference type="EMBL" id="QNI32238.1"/>
    </source>
</evidence>
<feature type="transmembrane region" description="Helical" evidence="8">
    <location>
        <begin position="339"/>
        <end position="356"/>
    </location>
</feature>
<accession>A0A7G8BI68</accession>
<reference evidence="9 10" key="1">
    <citation type="submission" date="2020-08" db="EMBL/GenBank/DDBJ databases">
        <title>Edaphobacter telluris sp. nov. and Acidobacterium dinghuensis sp. nov., two acidobacteria isolated from forest soil.</title>
        <authorList>
            <person name="Fu J."/>
            <person name="Qiu L."/>
        </authorList>
    </citation>
    <scope>NUCLEOTIDE SEQUENCE [LARGE SCALE GENOMIC DNA]</scope>
    <source>
        <strain evidence="9">4Y35</strain>
    </source>
</reference>
<feature type="transmembrane region" description="Helical" evidence="8">
    <location>
        <begin position="198"/>
        <end position="218"/>
    </location>
</feature>
<dbReference type="GO" id="GO:0016758">
    <property type="term" value="F:hexosyltransferase activity"/>
    <property type="evidence" value="ECO:0007669"/>
    <property type="project" value="InterPro"/>
</dbReference>
<dbReference type="RefSeq" id="WP_186743193.1">
    <property type="nucleotide sequence ID" value="NZ_CP060394.1"/>
</dbReference>
<comment type="similarity">
    <text evidence="7">Belongs to the glycosyltransferase 87 family.</text>
</comment>
<evidence type="ECO:0000256" key="6">
    <source>
        <dbReference type="ARBA" id="ARBA00023136"/>
    </source>
</evidence>
<evidence type="ECO:0000256" key="3">
    <source>
        <dbReference type="ARBA" id="ARBA00022679"/>
    </source>
</evidence>